<dbReference type="Pfam" id="PF07331">
    <property type="entry name" value="TctB"/>
    <property type="match status" value="1"/>
</dbReference>
<accession>A0A9X4QT16</accession>
<keyword evidence="1" id="KW-0812">Transmembrane</keyword>
<reference evidence="3" key="1">
    <citation type="submission" date="2022-10" db="EMBL/GenBank/DDBJ databases">
        <title>Comparative genomic analysis of Cohnella hashimotonis sp. nov., isolated from the International Space Station.</title>
        <authorList>
            <person name="Simpson A."/>
            <person name="Venkateswaran K."/>
        </authorList>
    </citation>
    <scope>NUCLEOTIDE SEQUENCE</scope>
    <source>
        <strain evidence="3">DSM 28161</strain>
    </source>
</reference>
<evidence type="ECO:0000259" key="2">
    <source>
        <dbReference type="Pfam" id="PF07331"/>
    </source>
</evidence>
<evidence type="ECO:0000313" key="3">
    <source>
        <dbReference type="EMBL" id="MDG0809202.1"/>
    </source>
</evidence>
<feature type="domain" description="DUF1468" evidence="2">
    <location>
        <begin position="18"/>
        <end position="179"/>
    </location>
</feature>
<feature type="transmembrane region" description="Helical" evidence="1">
    <location>
        <begin position="114"/>
        <end position="142"/>
    </location>
</feature>
<comment type="caution">
    <text evidence="3">The sequence shown here is derived from an EMBL/GenBank/DDBJ whole genome shotgun (WGS) entry which is preliminary data.</text>
</comment>
<proteinExistence type="predicted"/>
<dbReference type="EMBL" id="JAPDIA010000003">
    <property type="protein sequence ID" value="MDG0809202.1"/>
    <property type="molecule type" value="Genomic_DNA"/>
</dbReference>
<keyword evidence="4" id="KW-1185">Reference proteome</keyword>
<dbReference type="Proteomes" id="UP001153404">
    <property type="component" value="Unassembled WGS sequence"/>
</dbReference>
<evidence type="ECO:0000256" key="1">
    <source>
        <dbReference type="SAM" id="Phobius"/>
    </source>
</evidence>
<protein>
    <submittedName>
        <fullName evidence="3">Tripartite tricarboxylate transporter TctB family protein</fullName>
    </submittedName>
</protein>
<keyword evidence="1" id="KW-0472">Membrane</keyword>
<dbReference type="RefSeq" id="WP_277530361.1">
    <property type="nucleotide sequence ID" value="NZ_JAPDIA010000003.1"/>
</dbReference>
<dbReference type="InterPro" id="IPR009936">
    <property type="entry name" value="DUF1468"/>
</dbReference>
<feature type="transmembrane region" description="Helical" evidence="1">
    <location>
        <begin position="154"/>
        <end position="174"/>
    </location>
</feature>
<sequence>MNTPRIRTAALWPSAVPLGIGVYFLFLSARMKFGSWQNPGPGLWPTCLSVLIVLVSLGLLALALRKKPAAGTIHRLQEHVHHVPGTDDAALEAAWERTEGAEEEGFTRNSRYPLYAVLGLAAFILLFERFGLSLPCLALLLFWTKLLGKERWRVAVPVSVGLTALIYLIFGWGLEVPFPHDILLSGAR</sequence>
<feature type="transmembrane region" description="Helical" evidence="1">
    <location>
        <begin position="12"/>
        <end position="31"/>
    </location>
</feature>
<organism evidence="3 4">
    <name type="scientific">Cohnella rhizosphaerae</name>
    <dbReference type="NCBI Taxonomy" id="1457232"/>
    <lineage>
        <taxon>Bacteria</taxon>
        <taxon>Bacillati</taxon>
        <taxon>Bacillota</taxon>
        <taxon>Bacilli</taxon>
        <taxon>Bacillales</taxon>
        <taxon>Paenibacillaceae</taxon>
        <taxon>Cohnella</taxon>
    </lineage>
</organism>
<dbReference type="AlphaFoldDB" id="A0A9X4QT16"/>
<gene>
    <name evidence="3" type="ORF">OMP40_07300</name>
</gene>
<keyword evidence="1" id="KW-1133">Transmembrane helix</keyword>
<feature type="transmembrane region" description="Helical" evidence="1">
    <location>
        <begin position="43"/>
        <end position="64"/>
    </location>
</feature>
<evidence type="ECO:0000313" key="4">
    <source>
        <dbReference type="Proteomes" id="UP001153404"/>
    </source>
</evidence>
<name>A0A9X4QT16_9BACL</name>